<evidence type="ECO:0000256" key="1">
    <source>
        <dbReference type="SAM" id="MobiDB-lite"/>
    </source>
</evidence>
<gene>
    <name evidence="2" type="ORF">BWQ96_07320</name>
</gene>
<dbReference type="AlphaFoldDB" id="A0A2V3ILH8"/>
<dbReference type="Proteomes" id="UP000247409">
    <property type="component" value="Unassembled WGS sequence"/>
</dbReference>
<evidence type="ECO:0000313" key="2">
    <source>
        <dbReference type="EMBL" id="PXF42942.1"/>
    </source>
</evidence>
<feature type="region of interest" description="Disordered" evidence="1">
    <location>
        <begin position="30"/>
        <end position="61"/>
    </location>
</feature>
<sequence>MFRWGAAEFDLKYIGGLKKAILHILEEKPGKNKVTGTIENQAAPRKTRNKGTPHPKASGTR</sequence>
<keyword evidence="3" id="KW-1185">Reference proteome</keyword>
<name>A0A2V3ILH8_9FLOR</name>
<reference evidence="2 3" key="1">
    <citation type="journal article" date="2018" name="Mol. Biol. Evol.">
        <title>Analysis of the draft genome of the red seaweed Gracilariopsis chorda provides insights into genome size evolution in Rhodophyta.</title>
        <authorList>
            <person name="Lee J."/>
            <person name="Yang E.C."/>
            <person name="Graf L."/>
            <person name="Yang J.H."/>
            <person name="Qiu H."/>
            <person name="Zel Zion U."/>
            <person name="Chan C.X."/>
            <person name="Stephens T.G."/>
            <person name="Weber A.P.M."/>
            <person name="Boo G.H."/>
            <person name="Boo S.M."/>
            <person name="Kim K.M."/>
            <person name="Shin Y."/>
            <person name="Jung M."/>
            <person name="Lee S.J."/>
            <person name="Yim H.S."/>
            <person name="Lee J.H."/>
            <person name="Bhattacharya D."/>
            <person name="Yoon H.S."/>
        </authorList>
    </citation>
    <scope>NUCLEOTIDE SEQUENCE [LARGE SCALE GENOMIC DNA]</scope>
    <source>
        <strain evidence="2 3">SKKU-2015</strain>
        <tissue evidence="2">Whole body</tissue>
    </source>
</reference>
<dbReference type="EMBL" id="NBIV01000144">
    <property type="protein sequence ID" value="PXF42942.1"/>
    <property type="molecule type" value="Genomic_DNA"/>
</dbReference>
<proteinExistence type="predicted"/>
<evidence type="ECO:0000313" key="3">
    <source>
        <dbReference type="Proteomes" id="UP000247409"/>
    </source>
</evidence>
<comment type="caution">
    <text evidence="2">The sequence shown here is derived from an EMBL/GenBank/DDBJ whole genome shotgun (WGS) entry which is preliminary data.</text>
</comment>
<organism evidence="2 3">
    <name type="scientific">Gracilariopsis chorda</name>
    <dbReference type="NCBI Taxonomy" id="448386"/>
    <lineage>
        <taxon>Eukaryota</taxon>
        <taxon>Rhodophyta</taxon>
        <taxon>Florideophyceae</taxon>
        <taxon>Rhodymeniophycidae</taxon>
        <taxon>Gracilariales</taxon>
        <taxon>Gracilariaceae</taxon>
        <taxon>Gracilariopsis</taxon>
    </lineage>
</organism>
<protein>
    <submittedName>
        <fullName evidence="2">Uncharacterized protein</fullName>
    </submittedName>
</protein>
<accession>A0A2V3ILH8</accession>